<proteinExistence type="predicted"/>
<name>A0ACC3SCZ0_9PEZI</name>
<gene>
    <name evidence="1" type="ORF">M8818_004276</name>
</gene>
<reference evidence="1" key="1">
    <citation type="submission" date="2024-02" db="EMBL/GenBank/DDBJ databases">
        <title>Metagenome Assembled Genome of Zalaria obscura JY119.</title>
        <authorList>
            <person name="Vighnesh L."/>
            <person name="Jagadeeshwari U."/>
            <person name="Venkata Ramana C."/>
            <person name="Sasikala C."/>
        </authorList>
    </citation>
    <scope>NUCLEOTIDE SEQUENCE</scope>
    <source>
        <strain evidence="1">JY119</strain>
    </source>
</reference>
<organism evidence="1 2">
    <name type="scientific">Zalaria obscura</name>
    <dbReference type="NCBI Taxonomy" id="2024903"/>
    <lineage>
        <taxon>Eukaryota</taxon>
        <taxon>Fungi</taxon>
        <taxon>Dikarya</taxon>
        <taxon>Ascomycota</taxon>
        <taxon>Pezizomycotina</taxon>
        <taxon>Dothideomycetes</taxon>
        <taxon>Dothideomycetidae</taxon>
        <taxon>Dothideales</taxon>
        <taxon>Zalariaceae</taxon>
        <taxon>Zalaria</taxon>
    </lineage>
</organism>
<dbReference type="EMBL" id="JAMKPW020000021">
    <property type="protein sequence ID" value="KAK8207622.1"/>
    <property type="molecule type" value="Genomic_DNA"/>
</dbReference>
<evidence type="ECO:0000313" key="1">
    <source>
        <dbReference type="EMBL" id="KAK8207622.1"/>
    </source>
</evidence>
<evidence type="ECO:0000313" key="2">
    <source>
        <dbReference type="Proteomes" id="UP001320706"/>
    </source>
</evidence>
<accession>A0ACC3SCZ0</accession>
<dbReference type="Proteomes" id="UP001320706">
    <property type="component" value="Unassembled WGS sequence"/>
</dbReference>
<comment type="caution">
    <text evidence="1">The sequence shown here is derived from an EMBL/GenBank/DDBJ whole genome shotgun (WGS) entry which is preliminary data.</text>
</comment>
<sequence length="70" mass="7920">MDLNEGWDGGSDQSHNNEKMALVSRHTLNIRYSEGARACSKPDSIHYRRVRKAVGTSLPRTPSRNTSCRF</sequence>
<protein>
    <submittedName>
        <fullName evidence="1">Uncharacterized protein</fullName>
    </submittedName>
</protein>
<keyword evidence="2" id="KW-1185">Reference proteome</keyword>